<dbReference type="RefSeq" id="WP_109060385.1">
    <property type="nucleotide sequence ID" value="NZ_QETA01000001.1"/>
</dbReference>
<keyword evidence="7" id="KW-1185">Reference proteome</keyword>
<dbReference type="SUPFAM" id="SSF53850">
    <property type="entry name" value="Periplasmic binding protein-like II"/>
    <property type="match status" value="1"/>
</dbReference>
<name>A0A2V1K7N3_9BURK</name>
<evidence type="ECO:0000313" key="6">
    <source>
        <dbReference type="EMBL" id="PWF24982.1"/>
    </source>
</evidence>
<dbReference type="InterPro" id="IPR050950">
    <property type="entry name" value="HTH-type_LysR_regulators"/>
</dbReference>
<dbReference type="Gene3D" id="1.10.10.10">
    <property type="entry name" value="Winged helix-like DNA-binding domain superfamily/Winged helix DNA-binding domain"/>
    <property type="match status" value="1"/>
</dbReference>
<dbReference type="GO" id="GO:0003677">
    <property type="term" value="F:DNA binding"/>
    <property type="evidence" value="ECO:0007669"/>
    <property type="project" value="UniProtKB-KW"/>
</dbReference>
<evidence type="ECO:0000256" key="3">
    <source>
        <dbReference type="ARBA" id="ARBA00023125"/>
    </source>
</evidence>
<dbReference type="Proteomes" id="UP000245212">
    <property type="component" value="Unassembled WGS sequence"/>
</dbReference>
<dbReference type="EMBL" id="QETA01000001">
    <property type="protein sequence ID" value="PWF24982.1"/>
    <property type="molecule type" value="Genomic_DNA"/>
</dbReference>
<dbReference type="SUPFAM" id="SSF46785">
    <property type="entry name" value="Winged helix' DNA-binding domain"/>
    <property type="match status" value="1"/>
</dbReference>
<keyword evidence="2" id="KW-0805">Transcription regulation</keyword>
<evidence type="ECO:0000256" key="1">
    <source>
        <dbReference type="ARBA" id="ARBA00009437"/>
    </source>
</evidence>
<evidence type="ECO:0000259" key="5">
    <source>
        <dbReference type="PROSITE" id="PS50931"/>
    </source>
</evidence>
<keyword evidence="3" id="KW-0238">DNA-binding</keyword>
<comment type="similarity">
    <text evidence="1">Belongs to the LysR transcriptional regulatory family.</text>
</comment>
<dbReference type="PANTHER" id="PTHR30419:SF8">
    <property type="entry name" value="NITROGEN ASSIMILATION TRANSCRIPTIONAL ACTIVATOR-RELATED"/>
    <property type="match status" value="1"/>
</dbReference>
<reference evidence="7" key="1">
    <citation type="submission" date="2018-05" db="EMBL/GenBank/DDBJ databases">
        <authorList>
            <person name="Li Y."/>
        </authorList>
    </citation>
    <scope>NUCLEOTIDE SEQUENCE [LARGE SCALE GENOMIC DNA]</scope>
    <source>
        <strain evidence="7">3d-2-2</strain>
    </source>
</reference>
<proteinExistence type="inferred from homology"/>
<dbReference type="AlphaFoldDB" id="A0A2V1K7N3"/>
<accession>A0A2V1K7N3</accession>
<dbReference type="InterPro" id="IPR036388">
    <property type="entry name" value="WH-like_DNA-bd_sf"/>
</dbReference>
<sequence length="300" mass="33420">MDLRALRYFVETVRQASFTRAADVLCVTQSTISKMIRQLEEEVGTPLLIRDGRMIAPTDTGRIVFERGQQALALVRQLSAEVQDVAALDRGELHLGIPPTVNLLFTGAIKAYRQAYPGIRLVLREEAAPEIEQRLAAGELEVGATVLPVNGNLDLTVRPFGRYPICAVSTRDWAWNGRKTLELETLRDVPLLMLTDEFALTRSLRQAFVQAGIEPVIATQSTHWEFLAGIASAGLGVALLPEPLLRRMQTDDLSIARLVKPSLYWQTAHVWPRDRYLSHAARAWLQVCQQVMGGFEPPSV</sequence>
<dbReference type="GO" id="GO:0003700">
    <property type="term" value="F:DNA-binding transcription factor activity"/>
    <property type="evidence" value="ECO:0007669"/>
    <property type="project" value="InterPro"/>
</dbReference>
<dbReference type="InterPro" id="IPR005119">
    <property type="entry name" value="LysR_subst-bd"/>
</dbReference>
<evidence type="ECO:0000313" key="7">
    <source>
        <dbReference type="Proteomes" id="UP000245212"/>
    </source>
</evidence>
<dbReference type="PANTHER" id="PTHR30419">
    <property type="entry name" value="HTH-TYPE TRANSCRIPTIONAL REGULATOR YBHD"/>
    <property type="match status" value="1"/>
</dbReference>
<dbReference type="InterPro" id="IPR000847">
    <property type="entry name" value="LysR_HTH_N"/>
</dbReference>
<evidence type="ECO:0000256" key="2">
    <source>
        <dbReference type="ARBA" id="ARBA00023015"/>
    </source>
</evidence>
<comment type="caution">
    <text evidence="6">The sequence shown here is derived from an EMBL/GenBank/DDBJ whole genome shotgun (WGS) entry which is preliminary data.</text>
</comment>
<dbReference type="Pfam" id="PF03466">
    <property type="entry name" value="LysR_substrate"/>
    <property type="match status" value="1"/>
</dbReference>
<dbReference type="FunFam" id="1.10.10.10:FF:000001">
    <property type="entry name" value="LysR family transcriptional regulator"/>
    <property type="match status" value="1"/>
</dbReference>
<dbReference type="Pfam" id="PF00126">
    <property type="entry name" value="HTH_1"/>
    <property type="match status" value="1"/>
</dbReference>
<dbReference type="GO" id="GO:0005829">
    <property type="term" value="C:cytosol"/>
    <property type="evidence" value="ECO:0007669"/>
    <property type="project" value="TreeGrafter"/>
</dbReference>
<keyword evidence="4" id="KW-0804">Transcription</keyword>
<dbReference type="PROSITE" id="PS50931">
    <property type="entry name" value="HTH_LYSR"/>
    <property type="match status" value="1"/>
</dbReference>
<dbReference type="InterPro" id="IPR036390">
    <property type="entry name" value="WH_DNA-bd_sf"/>
</dbReference>
<gene>
    <name evidence="6" type="ORF">DD235_02055</name>
</gene>
<feature type="domain" description="HTH lysR-type" evidence="5">
    <location>
        <begin position="1"/>
        <end position="58"/>
    </location>
</feature>
<organism evidence="6 7">
    <name type="scientific">Corticimicrobacter populi</name>
    <dbReference type="NCBI Taxonomy" id="2175229"/>
    <lineage>
        <taxon>Bacteria</taxon>
        <taxon>Pseudomonadati</taxon>
        <taxon>Pseudomonadota</taxon>
        <taxon>Betaproteobacteria</taxon>
        <taxon>Burkholderiales</taxon>
        <taxon>Alcaligenaceae</taxon>
        <taxon>Corticimicrobacter</taxon>
    </lineage>
</organism>
<protein>
    <submittedName>
        <fullName evidence="6">LysR family transcriptional regulator</fullName>
    </submittedName>
</protein>
<evidence type="ECO:0000256" key="4">
    <source>
        <dbReference type="ARBA" id="ARBA00023163"/>
    </source>
</evidence>
<dbReference type="PRINTS" id="PR00039">
    <property type="entry name" value="HTHLYSR"/>
</dbReference>
<dbReference type="Gene3D" id="3.40.190.290">
    <property type="match status" value="1"/>
</dbReference>